<evidence type="ECO:0000313" key="14">
    <source>
        <dbReference type="EMBL" id="KAG9686547.1"/>
    </source>
</evidence>
<keyword evidence="9 13" id="KW-0496">Mitochondrion</keyword>
<comment type="similarity">
    <text evidence="3 13">Belongs to the cytochrome c oxidase subunit 5A family.</text>
</comment>
<dbReference type="GO" id="GO:0045277">
    <property type="term" value="C:respiratory chain complex IV"/>
    <property type="evidence" value="ECO:0007669"/>
    <property type="project" value="UniProtKB-UniRule"/>
</dbReference>
<comment type="subcellular location">
    <subcellularLocation>
        <location evidence="1 13">Mitochondrion inner membrane</location>
        <topology evidence="1 13">Peripheral membrane protein</topology>
        <orientation evidence="1 13">Matrix side</orientation>
    </subcellularLocation>
</comment>
<gene>
    <name evidence="15" type="ORF">KCU76_g10618</name>
    <name evidence="14" type="ORF">KCU76_g10941</name>
</gene>
<dbReference type="EMBL" id="JAHFXF010000478">
    <property type="protein sequence ID" value="KAG9687040.1"/>
    <property type="molecule type" value="Genomic_DNA"/>
</dbReference>
<evidence type="ECO:0000256" key="3">
    <source>
        <dbReference type="ARBA" id="ARBA00007972"/>
    </source>
</evidence>
<dbReference type="Pfam" id="PF02284">
    <property type="entry name" value="COX5A"/>
    <property type="match status" value="1"/>
</dbReference>
<dbReference type="OrthoDB" id="5778907at2759"/>
<reference evidence="14" key="1">
    <citation type="journal article" date="2021" name="J Fungi (Basel)">
        <title>Virulence traits and population genomics of the black yeast Aureobasidium melanogenum.</title>
        <authorList>
            <person name="Cernosa A."/>
            <person name="Sun X."/>
            <person name="Gostincar C."/>
            <person name="Fang C."/>
            <person name="Gunde-Cimerman N."/>
            <person name="Song Z."/>
        </authorList>
    </citation>
    <scope>NUCLEOTIDE SEQUENCE</scope>
    <source>
        <strain evidence="14">EXF-9911</strain>
    </source>
</reference>
<evidence type="ECO:0000256" key="13">
    <source>
        <dbReference type="RuleBase" id="RU368103"/>
    </source>
</evidence>
<evidence type="ECO:0000256" key="10">
    <source>
        <dbReference type="ARBA" id="ARBA00023136"/>
    </source>
</evidence>
<keyword evidence="7 13" id="KW-0809">Transit peptide</keyword>
<dbReference type="PANTHER" id="PTHR14200">
    <property type="entry name" value="CYTOCHROME C OXIDASE POLYPEPTIDE"/>
    <property type="match status" value="1"/>
</dbReference>
<dbReference type="EMBL" id="JAHFXF010000506">
    <property type="protein sequence ID" value="KAG9686547.1"/>
    <property type="molecule type" value="Genomic_DNA"/>
</dbReference>
<dbReference type="InterPro" id="IPR003204">
    <property type="entry name" value="Cyt_c_oxidase_su5A/6"/>
</dbReference>
<sequence length="129" mass="14793">QRLNQARTFSVASVKRADVDAHDPHHEESFEEFTARYEKEFEGVQDVFELQRNLNNAFAYDLVPAPSVIVAALKAARRVNDFPTAVRIFEGIKAKVENQSQYDEYLTELEGLRKELGVELREAMYPESS</sequence>
<dbReference type="GO" id="GO:0005743">
    <property type="term" value="C:mitochondrial inner membrane"/>
    <property type="evidence" value="ECO:0007669"/>
    <property type="project" value="UniProtKB-SubCell"/>
</dbReference>
<accession>A0A9P8ECK7</accession>
<dbReference type="CDD" id="cd00923">
    <property type="entry name" value="Cyt_c_Oxidase_Va"/>
    <property type="match status" value="1"/>
</dbReference>
<comment type="caution">
    <text evidence="14">The sequence shown here is derived from an EMBL/GenBank/DDBJ whole genome shotgun (WGS) entry which is preliminary data.</text>
</comment>
<keyword evidence="10 13" id="KW-0472">Membrane</keyword>
<evidence type="ECO:0000256" key="4">
    <source>
        <dbReference type="ARBA" id="ARBA00022617"/>
    </source>
</evidence>
<evidence type="ECO:0000313" key="16">
    <source>
        <dbReference type="Proteomes" id="UP000779574"/>
    </source>
</evidence>
<evidence type="ECO:0000256" key="8">
    <source>
        <dbReference type="ARBA" id="ARBA00023004"/>
    </source>
</evidence>
<organism evidence="14 16">
    <name type="scientific">Aureobasidium melanogenum</name>
    <name type="common">Aureobasidium pullulans var. melanogenum</name>
    <dbReference type="NCBI Taxonomy" id="46634"/>
    <lineage>
        <taxon>Eukaryota</taxon>
        <taxon>Fungi</taxon>
        <taxon>Dikarya</taxon>
        <taxon>Ascomycota</taxon>
        <taxon>Pezizomycotina</taxon>
        <taxon>Dothideomycetes</taxon>
        <taxon>Dothideomycetidae</taxon>
        <taxon>Dothideales</taxon>
        <taxon>Saccotheciaceae</taxon>
        <taxon>Aureobasidium</taxon>
    </lineage>
</organism>
<keyword evidence="6 13" id="KW-0999">Mitochondrion inner membrane</keyword>
<proteinExistence type="inferred from homology"/>
<dbReference type="InterPro" id="IPR036545">
    <property type="entry name" value="Cyt_c_oxidase_su5A/6_sf"/>
</dbReference>
<reference evidence="14" key="2">
    <citation type="submission" date="2021-08" db="EMBL/GenBank/DDBJ databases">
        <authorList>
            <person name="Gostincar C."/>
            <person name="Sun X."/>
            <person name="Song Z."/>
            <person name="Gunde-Cimerman N."/>
        </authorList>
    </citation>
    <scope>NUCLEOTIDE SEQUENCE</scope>
    <source>
        <strain evidence="14">EXF-9911</strain>
    </source>
</reference>
<name>A0A9P8ECK7_AURME</name>
<dbReference type="SUPFAM" id="SSF48479">
    <property type="entry name" value="Cytochrome c oxidase subunit E"/>
    <property type="match status" value="1"/>
</dbReference>
<dbReference type="FunFam" id="1.25.40.40:FF:000001">
    <property type="entry name" value="Cytochrome c oxidase subunit VI"/>
    <property type="match status" value="1"/>
</dbReference>
<evidence type="ECO:0000256" key="12">
    <source>
        <dbReference type="ARBA" id="ARBA00082700"/>
    </source>
</evidence>
<evidence type="ECO:0000256" key="1">
    <source>
        <dbReference type="ARBA" id="ARBA00004443"/>
    </source>
</evidence>
<evidence type="ECO:0000313" key="15">
    <source>
        <dbReference type="EMBL" id="KAG9687040.1"/>
    </source>
</evidence>
<dbReference type="GO" id="GO:0046872">
    <property type="term" value="F:metal ion binding"/>
    <property type="evidence" value="ECO:0007669"/>
    <property type="project" value="UniProtKB-UniRule"/>
</dbReference>
<evidence type="ECO:0000256" key="11">
    <source>
        <dbReference type="ARBA" id="ARBA00070174"/>
    </source>
</evidence>
<comment type="subunit">
    <text evidence="13">Component of the cytochrome c oxidase (complex IV, CIV), a multisubunit enzyme composed of a catalytic core of 3 subunits and several supernumerary subunits.</text>
</comment>
<dbReference type="AlphaFoldDB" id="A0A9P8ECK7"/>
<keyword evidence="4 13" id="KW-0349">Heme</keyword>
<comment type="pathway">
    <text evidence="2 13">Energy metabolism; oxidative phosphorylation.</text>
</comment>
<keyword evidence="5 13" id="KW-0479">Metal-binding</keyword>
<evidence type="ECO:0000256" key="5">
    <source>
        <dbReference type="ARBA" id="ARBA00022723"/>
    </source>
</evidence>
<dbReference type="Proteomes" id="UP000779574">
    <property type="component" value="Unassembled WGS sequence"/>
</dbReference>
<dbReference type="Gene3D" id="1.25.40.40">
    <property type="entry name" value="Cytochrome c oxidase, subunit Va/VI"/>
    <property type="match status" value="1"/>
</dbReference>
<feature type="non-terminal residue" evidence="14">
    <location>
        <position position="129"/>
    </location>
</feature>
<protein>
    <recommendedName>
        <fullName evidence="11 13">Cytochrome c oxidase subunit 6, mitochondrial</fullName>
    </recommendedName>
    <alternativeName>
        <fullName evidence="12 13">Cytochrome c oxidase polypeptide VI</fullName>
    </alternativeName>
</protein>
<feature type="non-terminal residue" evidence="14">
    <location>
        <position position="1"/>
    </location>
</feature>
<evidence type="ECO:0000256" key="6">
    <source>
        <dbReference type="ARBA" id="ARBA00022792"/>
    </source>
</evidence>
<keyword evidence="8 13" id="KW-0408">Iron</keyword>
<evidence type="ECO:0000256" key="7">
    <source>
        <dbReference type="ARBA" id="ARBA00022946"/>
    </source>
</evidence>
<dbReference type="PANTHER" id="PTHR14200:SF11">
    <property type="entry name" value="CYTOCHROME C OXIDASE SUBUNIT 5A, MITOCHONDRIAL"/>
    <property type="match status" value="1"/>
</dbReference>
<comment type="function">
    <text evidence="13">Component of the cytochrome c oxidase, the last enzyme in the mitochondrial electron transport chain which drives oxidative phosphorylation. The respiratory chain contains 3 multisubunit complexes succinate dehydrogenase (complex II, CII), ubiquinol-cytochrome c oxidoreductase (cytochrome b-c1 complex, complex III, CIII) and cytochrome c oxidase (complex IV, CIV), that cooperate to transfer electrons derived from NADH and succinate to molecular oxygen, creating an electrochemical gradient over the inner membrane that drives transmembrane transport and the ATP synthase. Cytochrome c oxidase is the component of the respiratory chain that catalyzes the reduction of oxygen to water. Electrons originating from reduced cytochrome c in the intermembrane space (IMS) are transferred via the dinuclear copper A center (CU(A)) of subunit 2 and heme A of subunit 1 to the active site in subunit 1, a binuclear center (BNC) formed by heme A3 and copper B (CU(B)). The BNC reduces molecular oxygen to 2 water molecules using 4 electrons from cytochrome c in the IMS and 4 protons from the mitochondrial matrix.</text>
</comment>
<evidence type="ECO:0000256" key="9">
    <source>
        <dbReference type="ARBA" id="ARBA00023128"/>
    </source>
</evidence>
<evidence type="ECO:0000256" key="2">
    <source>
        <dbReference type="ARBA" id="ARBA00004673"/>
    </source>
</evidence>
<dbReference type="GO" id="GO:0006123">
    <property type="term" value="P:mitochondrial electron transport, cytochrome c to oxygen"/>
    <property type="evidence" value="ECO:0007669"/>
    <property type="project" value="UniProtKB-UniRule"/>
</dbReference>